<evidence type="ECO:0000313" key="1">
    <source>
        <dbReference type="EMBL" id="OBQ52383.1"/>
    </source>
</evidence>
<name>A0A1B7XE05_9BACT</name>
<evidence type="ECO:0000313" key="2">
    <source>
        <dbReference type="Proteomes" id="UP000091979"/>
    </source>
</evidence>
<sequence>MGQRVPDIDFQLIRRGDLAIESMDRAVKATGVKQCYPYRARWQWMRRLYLQGRATSSLLRTFIIRLSRHTPYSLRTLMDLHIRSGVDLVCPVMDEKGRFDL</sequence>
<dbReference type="OrthoDB" id="5465023at2"/>
<protein>
    <submittedName>
        <fullName evidence="1">Uncharacterized protein</fullName>
    </submittedName>
</protein>
<dbReference type="EMBL" id="JXMS01000010">
    <property type="protein sequence ID" value="OBQ52383.1"/>
    <property type="molecule type" value="Genomic_DNA"/>
</dbReference>
<dbReference type="AlphaFoldDB" id="A0A1B7XE05"/>
<proteinExistence type="predicted"/>
<comment type="caution">
    <text evidence="1">The sequence shown here is derived from an EMBL/GenBank/DDBJ whole genome shotgun (WGS) entry which is preliminary data.</text>
</comment>
<dbReference type="PATRIC" id="fig|1560234.3.peg.282"/>
<accession>A0A1B7XE05</accession>
<gene>
    <name evidence="1" type="ORF">SP90_07325</name>
</gene>
<keyword evidence="2" id="KW-1185">Reference proteome</keyword>
<organism evidence="1 2">
    <name type="scientific">Halodesulfovibrio spirochaetisodalis</name>
    <dbReference type="NCBI Taxonomy" id="1560234"/>
    <lineage>
        <taxon>Bacteria</taxon>
        <taxon>Pseudomonadati</taxon>
        <taxon>Thermodesulfobacteriota</taxon>
        <taxon>Desulfovibrionia</taxon>
        <taxon>Desulfovibrionales</taxon>
        <taxon>Desulfovibrionaceae</taxon>
        <taxon>Halodesulfovibrio</taxon>
    </lineage>
</organism>
<reference evidence="1 2" key="1">
    <citation type="submission" date="2015-01" db="EMBL/GenBank/DDBJ databases">
        <title>Desulfovibrio sp. JC271 draft genome sequence.</title>
        <authorList>
            <person name="Shivani Y."/>
            <person name="Subhash Y."/>
            <person name="Sasikala C."/>
            <person name="Ramana C.V."/>
        </authorList>
    </citation>
    <scope>NUCLEOTIDE SEQUENCE [LARGE SCALE GENOMIC DNA]</scope>
    <source>
        <strain evidence="1 2">JC271</strain>
    </source>
</reference>
<dbReference type="RefSeq" id="WP_066854108.1">
    <property type="nucleotide sequence ID" value="NZ_JXMS01000010.1"/>
</dbReference>
<dbReference type="Proteomes" id="UP000091979">
    <property type="component" value="Unassembled WGS sequence"/>
</dbReference>